<evidence type="ECO:0000256" key="4">
    <source>
        <dbReference type="SAM" id="MobiDB-lite"/>
    </source>
</evidence>
<dbReference type="Gene3D" id="1.25.40.20">
    <property type="entry name" value="Ankyrin repeat-containing domain"/>
    <property type="match status" value="1"/>
</dbReference>
<dbReference type="PROSITE" id="PS50297">
    <property type="entry name" value="ANK_REP_REGION"/>
    <property type="match status" value="2"/>
</dbReference>
<dbReference type="Pfam" id="PF17111">
    <property type="entry name" value="PigL_N"/>
    <property type="match status" value="1"/>
</dbReference>
<accession>A0A6A5W031</accession>
<name>A0A6A5W031_9PLEO</name>
<dbReference type="EMBL" id="ML977645">
    <property type="protein sequence ID" value="KAF1995133.1"/>
    <property type="molecule type" value="Genomic_DNA"/>
</dbReference>
<protein>
    <recommendedName>
        <fullName evidence="5">Azaphilone pigments biosynthesis cluster protein L N-terminal domain-containing protein</fullName>
    </recommendedName>
</protein>
<feature type="compositionally biased region" description="Basic and acidic residues" evidence="4">
    <location>
        <begin position="337"/>
        <end position="355"/>
    </location>
</feature>
<dbReference type="Pfam" id="PF12796">
    <property type="entry name" value="Ank_2"/>
    <property type="match status" value="1"/>
</dbReference>
<keyword evidence="1" id="KW-0677">Repeat</keyword>
<evidence type="ECO:0000313" key="7">
    <source>
        <dbReference type="Proteomes" id="UP000799779"/>
    </source>
</evidence>
<evidence type="ECO:0000313" key="6">
    <source>
        <dbReference type="EMBL" id="KAF1995133.1"/>
    </source>
</evidence>
<sequence>MDPLSITAACASLAINIGKTSSQVTTFVRSVRDARGDMDAISRELVSLKTALDMLADDTEKPGVKIPDSLDGILSNCSDVMRQLDMALEKYESERLATRVKWTWSGKEEMDKYRILIAAHKGSLNLAIDLTTLYAALFPCFIYQAQRANADNVLNSSITRDIKNDTAQLREDAIDIKNDTEQILEEIAKLQARLPQSGVGLMLQKYLDNMTSYAGTAYAGSTQESELDLDDVAEEDGIDLEVEPSEGLGPQVELVSDQGTGPMRVSRETNAQQGSSLVFPIDWANLPLDAARSQASTSTLVERETQSYQELPSQLTVRQWRNHFYSKNPGVGSATDMLDRAHQKAERSSQEDRGHQGHPQKNPSRSLEASSNTSITSNPHNEDKSDALSLRSSVKVESTPAFLPGAEDTSKQEIGKSPIIEQHVLFQKPSPPEGCVWGRNGVIKMQRSCLPSLSVKMQLLTSSGHFVNSPWWICTEDYSRILMRKGAFYPIHQAIISADMPWLDLLIRSGADVTTRQRIGVEEGELPRLKELKLPNLSPLSRAIVLSNIQAAEKLLNAGAPIEGLKLLFGNMDHHLTIDDVSIAELLIRKGAVVNEDSNFALHMAVRHPSMPLLERLLESGASVDHVLKSGASVDRYSYEEPCSYGTPLHLAVIYGNLAAAKVLMEYGANTNLKAACYAGYSNVSKAVTSASSSTVTMKQPTTTPLQRVSRDTASSTMASISAKDGALLIKKLLLLDQVAHLNGGLNEPLHQLTPTGLLVAVPDEAREFLGVSTKHLTNPIILSKTRRE</sequence>
<feature type="compositionally biased region" description="Polar residues" evidence="4">
    <location>
        <begin position="359"/>
        <end position="379"/>
    </location>
</feature>
<evidence type="ECO:0000259" key="5">
    <source>
        <dbReference type="Pfam" id="PF17111"/>
    </source>
</evidence>
<evidence type="ECO:0000256" key="3">
    <source>
        <dbReference type="PROSITE-ProRule" id="PRU00023"/>
    </source>
</evidence>
<feature type="repeat" description="ANK" evidence="3">
    <location>
        <begin position="644"/>
        <end position="676"/>
    </location>
</feature>
<proteinExistence type="predicted"/>
<dbReference type="PROSITE" id="PS50088">
    <property type="entry name" value="ANK_REPEAT"/>
    <property type="match status" value="3"/>
</dbReference>
<feature type="region of interest" description="Disordered" evidence="4">
    <location>
        <begin position="327"/>
        <end position="391"/>
    </location>
</feature>
<dbReference type="SUPFAM" id="SSF48403">
    <property type="entry name" value="Ankyrin repeat"/>
    <property type="match status" value="1"/>
</dbReference>
<dbReference type="OrthoDB" id="524326at2759"/>
<gene>
    <name evidence="6" type="ORF">P154DRAFT_581172</name>
</gene>
<keyword evidence="7" id="KW-1185">Reference proteome</keyword>
<dbReference type="InterPro" id="IPR036770">
    <property type="entry name" value="Ankyrin_rpt-contain_sf"/>
</dbReference>
<feature type="domain" description="Azaphilone pigments biosynthesis cluster protein L N-terminal" evidence="5">
    <location>
        <begin position="1"/>
        <end position="133"/>
    </location>
</feature>
<dbReference type="Proteomes" id="UP000799779">
    <property type="component" value="Unassembled WGS sequence"/>
</dbReference>
<organism evidence="6 7">
    <name type="scientific">Amniculicola lignicola CBS 123094</name>
    <dbReference type="NCBI Taxonomy" id="1392246"/>
    <lineage>
        <taxon>Eukaryota</taxon>
        <taxon>Fungi</taxon>
        <taxon>Dikarya</taxon>
        <taxon>Ascomycota</taxon>
        <taxon>Pezizomycotina</taxon>
        <taxon>Dothideomycetes</taxon>
        <taxon>Pleosporomycetidae</taxon>
        <taxon>Pleosporales</taxon>
        <taxon>Amniculicolaceae</taxon>
        <taxon>Amniculicola</taxon>
    </lineage>
</organism>
<evidence type="ECO:0000256" key="1">
    <source>
        <dbReference type="ARBA" id="ARBA00022737"/>
    </source>
</evidence>
<dbReference type="AlphaFoldDB" id="A0A6A5W031"/>
<evidence type="ECO:0000256" key="2">
    <source>
        <dbReference type="ARBA" id="ARBA00023043"/>
    </source>
</evidence>
<keyword evidence="2 3" id="KW-0040">ANK repeat</keyword>
<feature type="repeat" description="ANK" evidence="3">
    <location>
        <begin position="597"/>
        <end position="629"/>
    </location>
</feature>
<reference evidence="6" key="1">
    <citation type="journal article" date="2020" name="Stud. Mycol.">
        <title>101 Dothideomycetes genomes: a test case for predicting lifestyles and emergence of pathogens.</title>
        <authorList>
            <person name="Haridas S."/>
            <person name="Albert R."/>
            <person name="Binder M."/>
            <person name="Bloem J."/>
            <person name="Labutti K."/>
            <person name="Salamov A."/>
            <person name="Andreopoulos B."/>
            <person name="Baker S."/>
            <person name="Barry K."/>
            <person name="Bills G."/>
            <person name="Bluhm B."/>
            <person name="Cannon C."/>
            <person name="Castanera R."/>
            <person name="Culley D."/>
            <person name="Daum C."/>
            <person name="Ezra D."/>
            <person name="Gonzalez J."/>
            <person name="Henrissat B."/>
            <person name="Kuo A."/>
            <person name="Liang C."/>
            <person name="Lipzen A."/>
            <person name="Lutzoni F."/>
            <person name="Magnuson J."/>
            <person name="Mondo S."/>
            <person name="Nolan M."/>
            <person name="Ohm R."/>
            <person name="Pangilinan J."/>
            <person name="Park H.-J."/>
            <person name="Ramirez L."/>
            <person name="Alfaro M."/>
            <person name="Sun H."/>
            <person name="Tritt A."/>
            <person name="Yoshinaga Y."/>
            <person name="Zwiers L.-H."/>
            <person name="Turgeon B."/>
            <person name="Goodwin S."/>
            <person name="Spatafora J."/>
            <person name="Crous P."/>
            <person name="Grigoriev I."/>
        </authorList>
    </citation>
    <scope>NUCLEOTIDE SEQUENCE</scope>
    <source>
        <strain evidence="6">CBS 123094</strain>
    </source>
</reference>
<dbReference type="SMART" id="SM00248">
    <property type="entry name" value="ANK"/>
    <property type="match status" value="4"/>
</dbReference>
<dbReference type="PANTHER" id="PTHR24198">
    <property type="entry name" value="ANKYRIN REPEAT AND PROTEIN KINASE DOMAIN-CONTAINING PROTEIN"/>
    <property type="match status" value="1"/>
</dbReference>
<dbReference type="InterPro" id="IPR031348">
    <property type="entry name" value="PigL_N"/>
</dbReference>
<feature type="repeat" description="ANK" evidence="3">
    <location>
        <begin position="486"/>
        <end position="518"/>
    </location>
</feature>
<dbReference type="InterPro" id="IPR002110">
    <property type="entry name" value="Ankyrin_rpt"/>
</dbReference>
<dbReference type="PANTHER" id="PTHR24198:SF165">
    <property type="entry name" value="ANKYRIN REPEAT-CONTAINING PROTEIN-RELATED"/>
    <property type="match status" value="1"/>
</dbReference>